<feature type="chain" id="PRO_5038387955" evidence="3">
    <location>
        <begin position="26"/>
        <end position="1826"/>
    </location>
</feature>
<dbReference type="InterPro" id="IPR002884">
    <property type="entry name" value="P_dom"/>
</dbReference>
<keyword evidence="2" id="KW-0378">Hydrolase</keyword>
<sequence>MARYIPVWALSFIFLFALNSGTSQTFNGVGGLPVPPGAPIMTVGITTSPCTVSGIGVLGNGCTVLDHLTLNFTHTFVGDVALFLIAPSGQVLELSSSNGGSGDNYVITTFTDNTGLFITSGAPPYNGTFRPEGRQTSTTPPFPNTAPLGTFTFANTFNGVNADGDWTLLINDYVAIDVGVLNAWSLTFITGGGTPPTVDLGPDLTICPGQSTTITANVVPAATSYMWSTGASTPSITVTPVVNTTYYITVSNNGCIDKDTINIIINPNAVNANAGPDKNVCQGGSVSITGSGGGPTATYNWSSGQSGQTISVSPGSTTTYTLTVSDGGCMGTDQVTVTVVPNPVADAGPNVVICDGSSTLLTATGGTTPNTYLWNTGQNGPSINVSPSGTTTYTVTVTVNGCMGTDDVTVTVNPMPTVDAGPNVQICSGESTQLDATGSGGTYIWSNGQNGSSINVSPSNTTTYTVTITDLGCMSTDNVIVTVINVNGGITGDDDICEGTSSVLTASGGSAYGWSTGSSAANITVTPVVTSTYTVTVTQGNCSDVASIQIVVNPVPVAVLSPDQSICQGGSATLTASGGNSYQWSNGSNTSTINVSPNSTTSYIVTVTLGNCDDIATVDVVVHPTPNASAGPDEDICEGETVTLTATGLSGTGSYEWSTGETSQSIDVDPASTTTYTVTVTNQWDCFDTDNITVNVHPIPVANAGVDQDVCEGSTSMLTASGGTTPSSYQWSTGQSGASISVVPGSSTTYIVTVTVFGCSSTDDIEVNVLPAPIANAGSDESSCAGSEVVLTATGGGTYQWSNGLTSASINVFPVTTTIYSVTVTANNGCTDTDNLTVTAIPIPQADAGPDQIICEGEQVTLSGSGGGTYEWSNGAATSAITITPTGTTTFNLTVTDINGCTDTDAATVVVNPLPVANAGTNVFLITGEMATLNATGGGTYLWSTGETTQQIIVSPLLTTIYSVTITLNGCTAVDDVTVFVNEAPAVDLGADQIICQGESVTINAFVPGPFNLAFIWNDGETTSSITVAPSSTTSYAVTATDLNSGLFSIDTITVTVNTLPLGIPVISGTNVLCEGTTITYTIDPVSGATSYAWVVPSGATIISGQGTTSIDVNWSSSGGQVQLIASNSCGSLPASISDIIVNSEPLLVGPISGVLNPCSLGSSAYSIPSVAAADSYSWTLSGGATIVSGQGTDNVDINWNGATGGQLCIAAANECGISDTICLDITTTSNPVVDAGADQTVCGLSGNLNATGAGSWTLLNGPGTAQFSNVNSSTSNVLVATPGLYTFKYSNTQSGCSAEDQIQIQFNDNPSIINQINDCNNTNTAYSVSFEVSGGQSPYLINGNTFAGGLYTSAPILSGDPFSYQVTDANGCISNVVNGLITCSCTSSAGNMSLNQIDACIDATVTATYLGGASPDGNDKQVFILYDGNIQNGIIAVNTIPEFSFVPPMQVGVTYFISAMIGDEGPGGIPILTDPCLAISLGTPVVFHDFPVASAGADKVLGCQPDFVKLNGSGSTLGTGIAYQWTSQDGGTIVGSVTDHSADATTQGTYILSVHDVNSGCISYDTVVVTSTQLSIDTIEIAATPPLCVGDCNGIVQINNGDATWLFDFGNGVFTSNTSIQNVCPGDLNVAIRDTFGCIVDTLISIDTPLPVSVTLGPDLIITLGDSVKLNAESTADIIVFNWFATNTCATCKEILVSPAETTLYEVEVTDQNGCIATDDILVSVQFPLDIFIPNIFSPNGDNVNDAFVINGSRDIVSIESFEIYDRWGTKIYNAENFAPGDVSKSWDGTFKGQSLNPGVYVYKIKVLFSNQLELIKWGDFTLVR</sequence>
<evidence type="ECO:0000256" key="3">
    <source>
        <dbReference type="SAM" id="SignalP"/>
    </source>
</evidence>
<accession>A0A9D7SZV5</accession>
<evidence type="ECO:0000256" key="1">
    <source>
        <dbReference type="ARBA" id="ARBA00022670"/>
    </source>
</evidence>
<dbReference type="PROSITE" id="PS51829">
    <property type="entry name" value="P_HOMO_B"/>
    <property type="match status" value="1"/>
</dbReference>
<dbReference type="Gene3D" id="2.60.40.10">
    <property type="entry name" value="Immunoglobulins"/>
    <property type="match status" value="5"/>
</dbReference>
<dbReference type="GO" id="GO:0006508">
    <property type="term" value="P:proteolysis"/>
    <property type="evidence" value="ECO:0007669"/>
    <property type="project" value="UniProtKB-KW"/>
</dbReference>
<dbReference type="Pfam" id="PF01483">
    <property type="entry name" value="P_proprotein"/>
    <property type="match status" value="1"/>
</dbReference>
<comment type="caution">
    <text evidence="5">The sequence shown here is derived from an EMBL/GenBank/DDBJ whole genome shotgun (WGS) entry which is preliminary data.</text>
</comment>
<dbReference type="Proteomes" id="UP000808337">
    <property type="component" value="Unassembled WGS sequence"/>
</dbReference>
<keyword evidence="3" id="KW-0732">Signal</keyword>
<dbReference type="NCBIfam" id="TIGR04131">
    <property type="entry name" value="Bac_Flav_CTERM"/>
    <property type="match status" value="1"/>
</dbReference>
<keyword evidence="1" id="KW-0645">Protease</keyword>
<dbReference type="SMART" id="SM00089">
    <property type="entry name" value="PKD"/>
    <property type="match status" value="9"/>
</dbReference>
<reference evidence="5 6" key="1">
    <citation type="submission" date="2020-10" db="EMBL/GenBank/DDBJ databases">
        <title>Connecting structure to function with the recovery of over 1000 high-quality activated sludge metagenome-assembled genomes encoding full-length rRNA genes using long-read sequencing.</title>
        <authorList>
            <person name="Singleton C.M."/>
            <person name="Petriglieri F."/>
            <person name="Kristensen J.M."/>
            <person name="Kirkegaard R.H."/>
            <person name="Michaelsen T.Y."/>
            <person name="Andersen M.H."/>
            <person name="Karst S.M."/>
            <person name="Dueholm M.S."/>
            <person name="Nielsen P.H."/>
            <person name="Albertsen M."/>
        </authorList>
    </citation>
    <scope>NUCLEOTIDE SEQUENCE [LARGE SCALE GENOMIC DNA]</scope>
    <source>
        <strain evidence="5">Ribe_18-Q3-R11-54_MAXAC.273</strain>
    </source>
</reference>
<feature type="signal peptide" evidence="3">
    <location>
        <begin position="1"/>
        <end position="25"/>
    </location>
</feature>
<proteinExistence type="predicted"/>
<dbReference type="InterPro" id="IPR013783">
    <property type="entry name" value="Ig-like_fold"/>
</dbReference>
<dbReference type="Pfam" id="PF13585">
    <property type="entry name" value="CHU_C"/>
    <property type="match status" value="1"/>
</dbReference>
<dbReference type="Pfam" id="PF19408">
    <property type="entry name" value="PKD_6"/>
    <property type="match status" value="2"/>
</dbReference>
<dbReference type="InterPro" id="IPR022409">
    <property type="entry name" value="PKD/Chitinase_dom"/>
</dbReference>
<dbReference type="InterPro" id="IPR008979">
    <property type="entry name" value="Galactose-bd-like_sf"/>
</dbReference>
<dbReference type="SUPFAM" id="SSF49785">
    <property type="entry name" value="Galactose-binding domain-like"/>
    <property type="match status" value="1"/>
</dbReference>
<feature type="domain" description="P/Homo B" evidence="4">
    <location>
        <begin position="21"/>
        <end position="197"/>
    </location>
</feature>
<evidence type="ECO:0000259" key="4">
    <source>
        <dbReference type="PROSITE" id="PS51829"/>
    </source>
</evidence>
<dbReference type="SUPFAM" id="SSF49299">
    <property type="entry name" value="PKD domain"/>
    <property type="match status" value="1"/>
</dbReference>
<evidence type="ECO:0000313" key="6">
    <source>
        <dbReference type="Proteomes" id="UP000808337"/>
    </source>
</evidence>
<gene>
    <name evidence="5" type="ORF">IPP15_20185</name>
</gene>
<organism evidence="5 6">
    <name type="scientific">Candidatus Opimibacter skivensis</name>
    <dbReference type="NCBI Taxonomy" id="2982028"/>
    <lineage>
        <taxon>Bacteria</taxon>
        <taxon>Pseudomonadati</taxon>
        <taxon>Bacteroidota</taxon>
        <taxon>Saprospiria</taxon>
        <taxon>Saprospirales</taxon>
        <taxon>Saprospiraceae</taxon>
        <taxon>Candidatus Opimibacter</taxon>
    </lineage>
</organism>
<dbReference type="Gene3D" id="2.60.120.260">
    <property type="entry name" value="Galactose-binding domain-like"/>
    <property type="match status" value="1"/>
</dbReference>
<name>A0A9D7SZV5_9BACT</name>
<dbReference type="InterPro" id="IPR026341">
    <property type="entry name" value="T9SS_type_B"/>
</dbReference>
<protein>
    <submittedName>
        <fullName evidence="5">Gliding motility-associated C-terminal domain-containing protein</fullName>
    </submittedName>
</protein>
<dbReference type="InterPro" id="IPR045829">
    <property type="entry name" value="PKD_6"/>
</dbReference>
<dbReference type="GO" id="GO:0004252">
    <property type="term" value="F:serine-type endopeptidase activity"/>
    <property type="evidence" value="ECO:0007669"/>
    <property type="project" value="InterPro"/>
</dbReference>
<evidence type="ECO:0000313" key="5">
    <source>
        <dbReference type="EMBL" id="MBK9984650.1"/>
    </source>
</evidence>
<dbReference type="EMBL" id="JADKGY010000030">
    <property type="protein sequence ID" value="MBK9984650.1"/>
    <property type="molecule type" value="Genomic_DNA"/>
</dbReference>
<evidence type="ECO:0000256" key="2">
    <source>
        <dbReference type="ARBA" id="ARBA00022801"/>
    </source>
</evidence>
<dbReference type="InterPro" id="IPR035986">
    <property type="entry name" value="PKD_dom_sf"/>
</dbReference>